<dbReference type="EMBL" id="JZWT02000017">
    <property type="protein sequence ID" value="MFB6490968.1"/>
    <property type="molecule type" value="Genomic_DNA"/>
</dbReference>
<name>A0ACC6V202_9CREN</name>
<organism evidence="1 2">
    <name type="scientific">Thermoproteus sp. AZ2</name>
    <dbReference type="NCBI Taxonomy" id="1609232"/>
    <lineage>
        <taxon>Archaea</taxon>
        <taxon>Thermoproteota</taxon>
        <taxon>Thermoprotei</taxon>
        <taxon>Thermoproteales</taxon>
        <taxon>Thermoproteaceae</taxon>
        <taxon>Thermoproteus</taxon>
    </lineage>
</organism>
<accession>A0ACC6V202</accession>
<evidence type="ECO:0000313" key="2">
    <source>
        <dbReference type="Proteomes" id="UP000033636"/>
    </source>
</evidence>
<sequence>MHGGDAASLAEFFNQLRLLLPTIAALSNGFGGDEGAELDKVASSCPIYAKIRWLLVESRGALVRSKILLLLRERPTNINRIAKELGIDYKTAKHHLGLLEKNGLVKRLGVGYGDVYYIEDNAYKHWDELRKLIEESLRRYGDGATP</sequence>
<dbReference type="Proteomes" id="UP000033636">
    <property type="component" value="Unassembled WGS sequence"/>
</dbReference>
<reference evidence="1" key="1">
    <citation type="submission" date="2024-07" db="EMBL/GenBank/DDBJ databases">
        <title>Metagenome and Metagenome-Assembled Genomes of Archaea from a hot spring from the geothermal field of Los Azufres, Mexico.</title>
        <authorList>
            <person name="Marin-Paredes R."/>
            <person name="Martinez-Romero E."/>
            <person name="Servin-Garciduenas L.E."/>
        </authorList>
    </citation>
    <scope>NUCLEOTIDE SEQUENCE</scope>
</reference>
<comment type="caution">
    <text evidence="1">The sequence shown here is derived from an EMBL/GenBank/DDBJ whole genome shotgun (WGS) entry which is preliminary data.</text>
</comment>
<gene>
    <name evidence="1" type="ORF">TU35_006970</name>
</gene>
<proteinExistence type="predicted"/>
<evidence type="ECO:0000313" key="1">
    <source>
        <dbReference type="EMBL" id="MFB6490968.1"/>
    </source>
</evidence>
<protein>
    <submittedName>
        <fullName evidence="1">ArsR/SmtB family transcription factor</fullName>
    </submittedName>
</protein>